<dbReference type="Gene3D" id="3.50.50.60">
    <property type="entry name" value="FAD/NAD(P)-binding domain"/>
    <property type="match status" value="2"/>
</dbReference>
<comment type="similarity">
    <text evidence="2">Belongs to the FAD-binding monooxygenase family.</text>
</comment>
<protein>
    <recommendedName>
        <fullName evidence="10">FAD/NAD(P)-binding domain-containing protein</fullName>
    </recommendedName>
</protein>
<evidence type="ECO:0000313" key="9">
    <source>
        <dbReference type="Proteomes" id="UP000774617"/>
    </source>
</evidence>
<keyword evidence="9" id="KW-1185">Reference proteome</keyword>
<feature type="region of interest" description="Disordered" evidence="7">
    <location>
        <begin position="370"/>
        <end position="393"/>
    </location>
</feature>
<evidence type="ECO:0000313" key="8">
    <source>
        <dbReference type="EMBL" id="KAH7055514.1"/>
    </source>
</evidence>
<evidence type="ECO:0000256" key="7">
    <source>
        <dbReference type="SAM" id="MobiDB-lite"/>
    </source>
</evidence>
<evidence type="ECO:0000256" key="3">
    <source>
        <dbReference type="ARBA" id="ARBA00022630"/>
    </source>
</evidence>
<keyword evidence="6" id="KW-0560">Oxidoreductase</keyword>
<keyword evidence="4" id="KW-0274">FAD</keyword>
<dbReference type="InterPro" id="IPR050775">
    <property type="entry name" value="FAD-binding_Monooxygenases"/>
</dbReference>
<evidence type="ECO:0000256" key="5">
    <source>
        <dbReference type="ARBA" id="ARBA00022857"/>
    </source>
</evidence>
<evidence type="ECO:0000256" key="1">
    <source>
        <dbReference type="ARBA" id="ARBA00001974"/>
    </source>
</evidence>
<evidence type="ECO:0000256" key="2">
    <source>
        <dbReference type="ARBA" id="ARBA00010139"/>
    </source>
</evidence>
<dbReference type="PANTHER" id="PTHR43098">
    <property type="entry name" value="L-ORNITHINE N(5)-MONOOXYGENASE-RELATED"/>
    <property type="match status" value="1"/>
</dbReference>
<comment type="caution">
    <text evidence="8">The sequence shown here is derived from an EMBL/GenBank/DDBJ whole genome shotgun (WGS) entry which is preliminary data.</text>
</comment>
<dbReference type="PANTHER" id="PTHR43098:SF2">
    <property type="entry name" value="FAD-BINDING MONOOXYGENASE AUSB-RELATED"/>
    <property type="match status" value="1"/>
</dbReference>
<evidence type="ECO:0008006" key="10">
    <source>
        <dbReference type="Google" id="ProtNLM"/>
    </source>
</evidence>
<name>A0ABQ8GGC1_9PEZI</name>
<proteinExistence type="inferred from homology"/>
<organism evidence="8 9">
    <name type="scientific">Macrophomina phaseolina</name>
    <dbReference type="NCBI Taxonomy" id="35725"/>
    <lineage>
        <taxon>Eukaryota</taxon>
        <taxon>Fungi</taxon>
        <taxon>Dikarya</taxon>
        <taxon>Ascomycota</taxon>
        <taxon>Pezizomycotina</taxon>
        <taxon>Dothideomycetes</taxon>
        <taxon>Dothideomycetes incertae sedis</taxon>
        <taxon>Botryosphaeriales</taxon>
        <taxon>Botryosphaeriaceae</taxon>
        <taxon>Macrophomina</taxon>
    </lineage>
</organism>
<accession>A0ABQ8GGC1</accession>
<sequence>MVGSVCPEVQEVKPDPKTLQKYQEERNKRFRQDGLAQFIDLDKTEPFKYLNEDPFVDHDALNSQEAVLKDGSECQVLIYGAGYGGLVLAVRLIQAGFRAEDIVIVDTARGYGGTWYWNRYPGLMCDIESYVYMPLLEETGYMPKHKYAYQPELRAHADRIAELWHLQALFRTKVDSQIWDEGRKQGPGKGKQNLQVHANFVVMTGGLLPVPHIPKLDGLEDFKGGSEHDQRLINLHNKTVGLTGTGATAVQLIPELAKSAKQLHVFQRTPSSCDTRGQRATTRRDWAAITANNTRGWHDARSHNFNQHVRHEAPAGVANLVDDGWTRMPGSLTVLGNGGAPLAPASLQAGVVRVLVQAAVLPRRVPARLQPAPRAPRRHARPPMPGSPALNANVKVVGRKGPDMDEMWERVGVADGFPNCFVWSPTQTGLAPNAVAVIDFVARHTAYIIEEARKRAGGAEKFAVQATREAEEAWATESAMRAGWFCAVGGVQTPRYLNKEGLMDKMVELSPEEQFKQGRAAHWGGGWVDDTEKIMRWKKDGGLKGLEVWT</sequence>
<dbReference type="InterPro" id="IPR036188">
    <property type="entry name" value="FAD/NAD-bd_sf"/>
</dbReference>
<dbReference type="EMBL" id="JAGTJR010000008">
    <property type="protein sequence ID" value="KAH7055514.1"/>
    <property type="molecule type" value="Genomic_DNA"/>
</dbReference>
<keyword evidence="5" id="KW-0521">NADP</keyword>
<dbReference type="SUPFAM" id="SSF51905">
    <property type="entry name" value="FAD/NAD(P)-binding domain"/>
    <property type="match status" value="1"/>
</dbReference>
<reference evidence="8 9" key="1">
    <citation type="journal article" date="2021" name="Nat. Commun.">
        <title>Genetic determinants of endophytism in the Arabidopsis root mycobiome.</title>
        <authorList>
            <person name="Mesny F."/>
            <person name="Miyauchi S."/>
            <person name="Thiergart T."/>
            <person name="Pickel B."/>
            <person name="Atanasova L."/>
            <person name="Karlsson M."/>
            <person name="Huettel B."/>
            <person name="Barry K.W."/>
            <person name="Haridas S."/>
            <person name="Chen C."/>
            <person name="Bauer D."/>
            <person name="Andreopoulos W."/>
            <person name="Pangilinan J."/>
            <person name="LaButti K."/>
            <person name="Riley R."/>
            <person name="Lipzen A."/>
            <person name="Clum A."/>
            <person name="Drula E."/>
            <person name="Henrissat B."/>
            <person name="Kohler A."/>
            <person name="Grigoriev I.V."/>
            <person name="Martin F.M."/>
            <person name="Hacquard S."/>
        </authorList>
    </citation>
    <scope>NUCLEOTIDE SEQUENCE [LARGE SCALE GENOMIC DNA]</scope>
    <source>
        <strain evidence="8 9">MPI-SDFR-AT-0080</strain>
    </source>
</reference>
<keyword evidence="3" id="KW-0285">Flavoprotein</keyword>
<evidence type="ECO:0000256" key="6">
    <source>
        <dbReference type="ARBA" id="ARBA00023002"/>
    </source>
</evidence>
<dbReference type="Proteomes" id="UP000774617">
    <property type="component" value="Unassembled WGS sequence"/>
</dbReference>
<dbReference type="Pfam" id="PF13450">
    <property type="entry name" value="NAD_binding_8"/>
    <property type="match status" value="1"/>
</dbReference>
<gene>
    <name evidence="8" type="ORF">B0J12DRAFT_738247</name>
</gene>
<evidence type="ECO:0000256" key="4">
    <source>
        <dbReference type="ARBA" id="ARBA00022827"/>
    </source>
</evidence>
<comment type="cofactor">
    <cofactor evidence="1">
        <name>FAD</name>
        <dbReference type="ChEBI" id="CHEBI:57692"/>
    </cofactor>
</comment>